<feature type="region of interest" description="Disordered" evidence="1">
    <location>
        <begin position="97"/>
        <end position="135"/>
    </location>
</feature>
<dbReference type="EMBL" id="VZZK01000075">
    <property type="protein sequence ID" value="KAB1069500.1"/>
    <property type="molecule type" value="Genomic_DNA"/>
</dbReference>
<evidence type="ECO:0000313" key="2">
    <source>
        <dbReference type="EMBL" id="KAB1069500.1"/>
    </source>
</evidence>
<accession>A0A6L3SRH0</accession>
<proteinExistence type="predicted"/>
<organism evidence="2 3">
    <name type="scientific">Methylobacterium soli</name>
    <dbReference type="NCBI Taxonomy" id="553447"/>
    <lineage>
        <taxon>Bacteria</taxon>
        <taxon>Pseudomonadati</taxon>
        <taxon>Pseudomonadota</taxon>
        <taxon>Alphaproteobacteria</taxon>
        <taxon>Hyphomicrobiales</taxon>
        <taxon>Methylobacteriaceae</taxon>
        <taxon>Methylobacterium</taxon>
    </lineage>
</organism>
<sequence>MRDDMAIPPVAERPKIFELPLGLQGAEAIGRNLTLGTDSRGPFRVVLCPSRTAGSAGHAGATPIFSIWSRQFSDLWSIGLAATDLWPLNAAGLHACSGSKIVPKPDSERSLAARMRSRGSNDRRHEASRDHQRQT</sequence>
<reference evidence="2 3" key="1">
    <citation type="submission" date="2019-09" db="EMBL/GenBank/DDBJ databases">
        <title>YIM 48816 draft genome.</title>
        <authorList>
            <person name="Jiang L."/>
        </authorList>
    </citation>
    <scope>NUCLEOTIDE SEQUENCE [LARGE SCALE GENOMIC DNA]</scope>
    <source>
        <strain evidence="2 3">YIM 48816</strain>
    </source>
</reference>
<evidence type="ECO:0000256" key="1">
    <source>
        <dbReference type="SAM" id="MobiDB-lite"/>
    </source>
</evidence>
<dbReference type="Proteomes" id="UP000474159">
    <property type="component" value="Unassembled WGS sequence"/>
</dbReference>
<gene>
    <name evidence="2" type="ORF">F6X53_30955</name>
</gene>
<keyword evidence="3" id="KW-1185">Reference proteome</keyword>
<protein>
    <submittedName>
        <fullName evidence="2">Uncharacterized protein</fullName>
    </submittedName>
</protein>
<comment type="caution">
    <text evidence="2">The sequence shown here is derived from an EMBL/GenBank/DDBJ whole genome shotgun (WGS) entry which is preliminary data.</text>
</comment>
<feature type="compositionally biased region" description="Basic and acidic residues" evidence="1">
    <location>
        <begin position="119"/>
        <end position="135"/>
    </location>
</feature>
<evidence type="ECO:0000313" key="3">
    <source>
        <dbReference type="Proteomes" id="UP000474159"/>
    </source>
</evidence>
<name>A0A6L3SRH0_9HYPH</name>
<dbReference type="AlphaFoldDB" id="A0A6L3SRH0"/>
<dbReference type="RefSeq" id="WP_151005605.1">
    <property type="nucleotide sequence ID" value="NZ_BPQY01000380.1"/>
</dbReference>